<feature type="region of interest" description="Disordered" evidence="5">
    <location>
        <begin position="141"/>
        <end position="160"/>
    </location>
</feature>
<keyword evidence="2" id="KW-0853">WD repeat</keyword>
<dbReference type="GO" id="GO:0005829">
    <property type="term" value="C:cytosol"/>
    <property type="evidence" value="ECO:0007669"/>
    <property type="project" value="TreeGrafter"/>
</dbReference>
<dbReference type="GO" id="GO:0005634">
    <property type="term" value="C:nucleus"/>
    <property type="evidence" value="ECO:0007669"/>
    <property type="project" value="UniProtKB-SubCell"/>
</dbReference>
<dbReference type="PANTHER" id="PTHR16288:SF0">
    <property type="entry name" value="TRNA (GUANINE-N(7)-)-METHYLTRANSFERASE NON-CATALYTIC SUBUNIT WDR4"/>
    <property type="match status" value="1"/>
</dbReference>
<keyword evidence="3" id="KW-0677">Repeat</keyword>
<evidence type="ECO:0000256" key="3">
    <source>
        <dbReference type="ARBA" id="ARBA00022737"/>
    </source>
</evidence>
<dbReference type="GO" id="GO:0036265">
    <property type="term" value="P:RNA (guanine-N7)-methylation"/>
    <property type="evidence" value="ECO:0007669"/>
    <property type="project" value="InterPro"/>
</dbReference>
<accession>A0AA38C533</accession>
<evidence type="ECO:0000256" key="2">
    <source>
        <dbReference type="ARBA" id="ARBA00022574"/>
    </source>
</evidence>
<dbReference type="InterPro" id="IPR028884">
    <property type="entry name" value="Trm82"/>
</dbReference>
<comment type="caution">
    <text evidence="6">The sequence shown here is derived from an EMBL/GenBank/DDBJ whole genome shotgun (WGS) entry which is preliminary data.</text>
</comment>
<dbReference type="Proteomes" id="UP000824469">
    <property type="component" value="Unassembled WGS sequence"/>
</dbReference>
<organism evidence="6 7">
    <name type="scientific">Taxus chinensis</name>
    <name type="common">Chinese yew</name>
    <name type="synonym">Taxus wallichiana var. chinensis</name>
    <dbReference type="NCBI Taxonomy" id="29808"/>
    <lineage>
        <taxon>Eukaryota</taxon>
        <taxon>Viridiplantae</taxon>
        <taxon>Streptophyta</taxon>
        <taxon>Embryophyta</taxon>
        <taxon>Tracheophyta</taxon>
        <taxon>Spermatophyta</taxon>
        <taxon>Pinopsida</taxon>
        <taxon>Pinidae</taxon>
        <taxon>Conifers II</taxon>
        <taxon>Cupressales</taxon>
        <taxon>Taxaceae</taxon>
        <taxon>Taxus</taxon>
    </lineage>
</organism>
<gene>
    <name evidence="6" type="ORF">KI387_034446</name>
</gene>
<evidence type="ECO:0000313" key="6">
    <source>
        <dbReference type="EMBL" id="KAH9290329.1"/>
    </source>
</evidence>
<name>A0AA38C533_TAXCH</name>
<proteinExistence type="predicted"/>
<protein>
    <submittedName>
        <fullName evidence="6">Uncharacterized protein</fullName>
    </submittedName>
</protein>
<evidence type="ECO:0000256" key="4">
    <source>
        <dbReference type="ARBA" id="ARBA00023242"/>
    </source>
</evidence>
<keyword evidence="7" id="KW-1185">Reference proteome</keyword>
<sequence>LYGVLLLNCNFQTRKLALLEKVELPGNFIPTSLAFANCSHNLWMITGGAEVVQLDGTNPAESEAKSLILSASAVTRVRVMDLSYDASNSQLESRLLEDASVPGGEKLLTVLQGDQGDMEGASAAAEAANTSLRTLMIKKQYSTEMRENRKKKRNDIKLKK</sequence>
<comment type="subcellular location">
    <subcellularLocation>
        <location evidence="1">Nucleus</location>
    </subcellularLocation>
</comment>
<evidence type="ECO:0000313" key="7">
    <source>
        <dbReference type="Proteomes" id="UP000824469"/>
    </source>
</evidence>
<dbReference type="GO" id="GO:0043527">
    <property type="term" value="C:tRNA methyltransferase complex"/>
    <property type="evidence" value="ECO:0007669"/>
    <property type="project" value="TreeGrafter"/>
</dbReference>
<dbReference type="GO" id="GO:0006400">
    <property type="term" value="P:tRNA modification"/>
    <property type="evidence" value="ECO:0007669"/>
    <property type="project" value="TreeGrafter"/>
</dbReference>
<feature type="non-terminal residue" evidence="6">
    <location>
        <position position="160"/>
    </location>
</feature>
<reference evidence="6 7" key="1">
    <citation type="journal article" date="2021" name="Nat. Plants">
        <title>The Taxus genome provides insights into paclitaxel biosynthesis.</title>
        <authorList>
            <person name="Xiong X."/>
            <person name="Gou J."/>
            <person name="Liao Q."/>
            <person name="Li Y."/>
            <person name="Zhou Q."/>
            <person name="Bi G."/>
            <person name="Li C."/>
            <person name="Du R."/>
            <person name="Wang X."/>
            <person name="Sun T."/>
            <person name="Guo L."/>
            <person name="Liang H."/>
            <person name="Lu P."/>
            <person name="Wu Y."/>
            <person name="Zhang Z."/>
            <person name="Ro D.K."/>
            <person name="Shang Y."/>
            <person name="Huang S."/>
            <person name="Yan J."/>
        </authorList>
    </citation>
    <scope>NUCLEOTIDE SEQUENCE [LARGE SCALE GENOMIC DNA]</scope>
    <source>
        <strain evidence="6">Ta-2019</strain>
    </source>
</reference>
<keyword evidence="4" id="KW-0539">Nucleus</keyword>
<evidence type="ECO:0000256" key="5">
    <source>
        <dbReference type="SAM" id="MobiDB-lite"/>
    </source>
</evidence>
<evidence type="ECO:0000256" key="1">
    <source>
        <dbReference type="ARBA" id="ARBA00004123"/>
    </source>
</evidence>
<dbReference type="EMBL" id="JAHRHJ020003813">
    <property type="protein sequence ID" value="KAH9290329.1"/>
    <property type="molecule type" value="Genomic_DNA"/>
</dbReference>
<dbReference type="OMA" id="MERRDFR"/>
<dbReference type="PANTHER" id="PTHR16288">
    <property type="entry name" value="WD40 REPEAT PROTEIN 4"/>
    <property type="match status" value="1"/>
</dbReference>
<dbReference type="AlphaFoldDB" id="A0AA38C533"/>